<name>A0A4Q1ASW3_9BACT</name>
<protein>
    <submittedName>
        <fullName evidence="1">Uncharacterized protein</fullName>
    </submittedName>
</protein>
<sequence>MNAKVLTIEKYEEVRKIKKKYNVNRVLNIKAKKNLKILEIISSNGIFRAYGKSKKEAFKNSKRILKKYF</sequence>
<dbReference type="EMBL" id="NXIE01000003">
    <property type="protein sequence ID" value="RXK12783.1"/>
    <property type="molecule type" value="Genomic_DNA"/>
</dbReference>
<dbReference type="RefSeq" id="WP_129061839.1">
    <property type="nucleotide sequence ID" value="NZ_NXIE01000003.1"/>
</dbReference>
<dbReference type="Proteomes" id="UP000289718">
    <property type="component" value="Unassembled WGS sequence"/>
</dbReference>
<reference evidence="1 2" key="1">
    <citation type="submission" date="2017-09" db="EMBL/GenBank/DDBJ databases">
        <title>Genomics of the genus Arcobacter.</title>
        <authorList>
            <person name="Perez-Cataluna A."/>
            <person name="Figueras M.J."/>
            <person name="Salas-Masso N."/>
        </authorList>
    </citation>
    <scope>NUCLEOTIDE SEQUENCE [LARGE SCALE GENOMIC DNA]</scope>
    <source>
        <strain evidence="1 2">F156-34</strain>
    </source>
</reference>
<comment type="caution">
    <text evidence="1">The sequence shown here is derived from an EMBL/GenBank/DDBJ whole genome shotgun (WGS) entry which is preliminary data.</text>
</comment>
<proteinExistence type="predicted"/>
<organism evidence="1 2">
    <name type="scientific">Halarcobacter mediterraneus</name>
    <dbReference type="NCBI Taxonomy" id="2023153"/>
    <lineage>
        <taxon>Bacteria</taxon>
        <taxon>Pseudomonadati</taxon>
        <taxon>Campylobacterota</taxon>
        <taxon>Epsilonproteobacteria</taxon>
        <taxon>Campylobacterales</taxon>
        <taxon>Arcobacteraceae</taxon>
        <taxon>Halarcobacter</taxon>
    </lineage>
</organism>
<dbReference type="AlphaFoldDB" id="A0A4Q1ASW3"/>
<accession>A0A4Q1ASW3</accession>
<keyword evidence="2" id="KW-1185">Reference proteome</keyword>
<gene>
    <name evidence="1" type="ORF">CP965_09415</name>
</gene>
<evidence type="ECO:0000313" key="2">
    <source>
        <dbReference type="Proteomes" id="UP000289718"/>
    </source>
</evidence>
<evidence type="ECO:0000313" key="1">
    <source>
        <dbReference type="EMBL" id="RXK12783.1"/>
    </source>
</evidence>